<protein>
    <submittedName>
        <fullName evidence="9">Conjugal transfer protein TraG</fullName>
    </submittedName>
</protein>
<dbReference type="InterPro" id="IPR032689">
    <property type="entry name" value="TraG-D_C"/>
</dbReference>
<dbReference type="PANTHER" id="PTHR37937">
    <property type="entry name" value="CONJUGATIVE TRANSFER: DNA TRANSPORT"/>
    <property type="match status" value="1"/>
</dbReference>
<keyword evidence="4 7" id="KW-0812">Transmembrane</keyword>
<evidence type="ECO:0000256" key="4">
    <source>
        <dbReference type="ARBA" id="ARBA00022692"/>
    </source>
</evidence>
<feature type="transmembrane region" description="Helical" evidence="7">
    <location>
        <begin position="104"/>
        <end position="124"/>
    </location>
</feature>
<comment type="similarity">
    <text evidence="2">Belongs to the VirD4/TraG family.</text>
</comment>
<evidence type="ECO:0000313" key="9">
    <source>
        <dbReference type="EMBL" id="PRT71312.1"/>
    </source>
</evidence>
<dbReference type="Gene3D" id="3.40.50.300">
    <property type="entry name" value="P-loop containing nucleotide triphosphate hydrolases"/>
    <property type="match status" value="1"/>
</dbReference>
<dbReference type="SUPFAM" id="SSF52540">
    <property type="entry name" value="P-loop containing nucleoside triphosphate hydrolases"/>
    <property type="match status" value="1"/>
</dbReference>
<dbReference type="Pfam" id="PF02534">
    <property type="entry name" value="T4SS-DNA_transf"/>
    <property type="match status" value="1"/>
</dbReference>
<comment type="subcellular location">
    <subcellularLocation>
        <location evidence="1">Cell membrane</location>
        <topology evidence="1">Multi-pass membrane protein</topology>
    </subcellularLocation>
</comment>
<dbReference type="Proteomes" id="UP000238573">
    <property type="component" value="Unassembled WGS sequence"/>
</dbReference>
<feature type="transmembrane region" description="Helical" evidence="7">
    <location>
        <begin position="144"/>
        <end position="163"/>
    </location>
</feature>
<dbReference type="PANTHER" id="PTHR37937:SF1">
    <property type="entry name" value="CONJUGATIVE TRANSFER: DNA TRANSPORT"/>
    <property type="match status" value="1"/>
</dbReference>
<evidence type="ECO:0000259" key="8">
    <source>
        <dbReference type="Pfam" id="PF12696"/>
    </source>
</evidence>
<comment type="caution">
    <text evidence="9">The sequence shown here is derived from an EMBL/GenBank/DDBJ whole genome shotgun (WGS) entry which is preliminary data.</text>
</comment>
<dbReference type="EMBL" id="PVSZ01000008">
    <property type="protein sequence ID" value="PRT71312.1"/>
    <property type="molecule type" value="Genomic_DNA"/>
</dbReference>
<evidence type="ECO:0000256" key="3">
    <source>
        <dbReference type="ARBA" id="ARBA00022475"/>
    </source>
</evidence>
<accession>A0A2T0G5H7</accession>
<organism evidence="9 10">
    <name type="scientific">Streptococcus anginosus</name>
    <dbReference type="NCBI Taxonomy" id="1328"/>
    <lineage>
        <taxon>Bacteria</taxon>
        <taxon>Bacillati</taxon>
        <taxon>Bacillota</taxon>
        <taxon>Bacilli</taxon>
        <taxon>Lactobacillales</taxon>
        <taxon>Streptococcaceae</taxon>
        <taxon>Streptococcus</taxon>
        <taxon>Streptococcus anginosus group</taxon>
    </lineage>
</organism>
<keyword evidence="5 7" id="KW-1133">Transmembrane helix</keyword>
<sequence>MLSVLEMIVYTLIQLAKVNLVNFLLFMSVGIYVFYKGFRLVIPFWGRGLQRIKNVFEHREEIKNRFKKWKKEQEKIWKGQKKISWKQVQNALKKNLWGTIKQSVLYLLSFIFLVAGNLIFRLFYHLPFVKQERKRFNKEMKPILYFKNYRSMILMGLGFSLIALVLTNYFVTVIRAGLHYLYLLISSRSLEASFDMNSLLVRNLFNIRVYTLAPILAIPLFLIGELLAWKSAWINFEQYRDYNGNEKGDDRFATEKEVYKQYKKIPNKQKTYPENGGFPVLHETRNNLAGWTLRTQMIYQNRRFSRYLTNAEKILGLLSIPSGDYYIEDDTISTLGIGMTRSGKGEGVIAPTIDINSRAEIQPSMIIGDPKGEHYQSSYKTMRKRGYAVEVLNYQEMDFSMSFNPLALAVEAAKKGYYEMAQTRVNATAQMIYPKTKGGEKGNAEYFRKSSVSLFNALTMALMDRAHETAQNGEADAWDTITIPNVAKFLNELGSEEVFVNSQNEIVENPEQGDLVTKKSKITVYFDNLRMVNRKQFSKFRAMADNEFRASAFGGDETRGNIYSSMITGLNLFLQDNVAKMTSKNSIDMASVGFPRRLSIKFRSSTSESLENTFAYQTAKVTILSIKKWGLKTQEIVHVKEQTALVDGHGYLNFVIEPKLPDEFQIIIDFDYENNTNVWVRNQRFTLAAEKVYQKHGKIIQLDCYSKKKVLDHVAIVSIDKPDGTLLEKEDIELIYSDQPKVIYLVTPPHRSEYNALVSMFLDQLFNVNYELALSNGGKCVNRILHVLDEFTNLPAIPAMATKISIGLGQNILYYMWIQNLEQLVDVYGKEVAETIKNNCAIHMYIKTSSGDTNKVFSQDLGTRTITVRSKSANIIDEANPNVSYQTENQPLLSPTQLAKLQEGEVVIFRYIKNRDKTGYKTTADPIFAHDKTAFPYRYMFLQEEFDRSLKLADIPVDCPHRGLDLQEIAVDASTALNNLIDWRERLNSRIGAGEVNPKLATRYRKKPTITQKVYSTEEELYHALAQETIFGDEDYNNDYSDLFVDDVS</sequence>
<keyword evidence="6 7" id="KW-0472">Membrane</keyword>
<evidence type="ECO:0000313" key="10">
    <source>
        <dbReference type="Proteomes" id="UP000238573"/>
    </source>
</evidence>
<dbReference type="CDD" id="cd01127">
    <property type="entry name" value="TrwB_TraG_TraD_VirD4"/>
    <property type="match status" value="2"/>
</dbReference>
<keyword evidence="3" id="KW-1003">Cell membrane</keyword>
<dbReference type="InterPro" id="IPR051539">
    <property type="entry name" value="T4SS-coupling_protein"/>
</dbReference>
<evidence type="ECO:0000256" key="7">
    <source>
        <dbReference type="SAM" id="Phobius"/>
    </source>
</evidence>
<feature type="domain" description="TraD/TraG TraM recognition site" evidence="8">
    <location>
        <begin position="784"/>
        <end position="902"/>
    </location>
</feature>
<dbReference type="InterPro" id="IPR003688">
    <property type="entry name" value="TraG/VirD4"/>
</dbReference>
<evidence type="ECO:0000256" key="2">
    <source>
        <dbReference type="ARBA" id="ARBA00008806"/>
    </source>
</evidence>
<name>A0A2T0G5H7_STRAP</name>
<dbReference type="AlphaFoldDB" id="A0A2T0G5H7"/>
<evidence type="ECO:0000256" key="1">
    <source>
        <dbReference type="ARBA" id="ARBA00004651"/>
    </source>
</evidence>
<dbReference type="NCBIfam" id="NF045973">
    <property type="entry name" value="conju_CD1115"/>
    <property type="match status" value="1"/>
</dbReference>
<dbReference type="GO" id="GO:0005886">
    <property type="term" value="C:plasma membrane"/>
    <property type="evidence" value="ECO:0007669"/>
    <property type="project" value="UniProtKB-SubCell"/>
</dbReference>
<reference evidence="9 10" key="1">
    <citation type="journal article" date="1993" name="J. Dent. Res.">
        <title>The isolation and characterization of milleri group streptococci from dental periapical abscesses.</title>
        <authorList>
            <person name="Fisher L.E."/>
            <person name="Russell R.R."/>
        </authorList>
    </citation>
    <scope>NUCLEOTIDE SEQUENCE [LARGE SCALE GENOMIC DNA]</scope>
    <source>
        <strain evidence="9 10">OUP21</strain>
    </source>
</reference>
<gene>
    <name evidence="9" type="ORF">C6A27_03610</name>
</gene>
<evidence type="ECO:0000256" key="5">
    <source>
        <dbReference type="ARBA" id="ARBA00022989"/>
    </source>
</evidence>
<evidence type="ECO:0000256" key="6">
    <source>
        <dbReference type="ARBA" id="ARBA00023136"/>
    </source>
</evidence>
<proteinExistence type="inferred from homology"/>
<dbReference type="Pfam" id="PF12696">
    <property type="entry name" value="TraG-D_C"/>
    <property type="match status" value="1"/>
</dbReference>
<dbReference type="InterPro" id="IPR027417">
    <property type="entry name" value="P-loop_NTPase"/>
</dbReference>
<dbReference type="RefSeq" id="WP_106384114.1">
    <property type="nucleotide sequence ID" value="NZ_JAPAIE010000019.1"/>
</dbReference>
<feature type="transmembrane region" description="Helical" evidence="7">
    <location>
        <begin position="207"/>
        <end position="229"/>
    </location>
</feature>
<feature type="transmembrane region" description="Helical" evidence="7">
    <location>
        <begin position="12"/>
        <end position="35"/>
    </location>
</feature>